<dbReference type="RefSeq" id="WP_269035149.1">
    <property type="nucleotide sequence ID" value="NZ_CP114040.1"/>
</dbReference>
<dbReference type="SUPFAM" id="SSF55797">
    <property type="entry name" value="PR-1-like"/>
    <property type="match status" value="1"/>
</dbReference>
<feature type="domain" description="SCP" evidence="3">
    <location>
        <begin position="123"/>
        <end position="237"/>
    </location>
</feature>
<protein>
    <recommendedName>
        <fullName evidence="3">SCP domain-containing protein</fullName>
    </recommendedName>
</protein>
<evidence type="ECO:0000256" key="1">
    <source>
        <dbReference type="SAM" id="MobiDB-lite"/>
    </source>
</evidence>
<dbReference type="InterPro" id="IPR035940">
    <property type="entry name" value="CAP_sf"/>
</dbReference>
<feature type="compositionally biased region" description="Low complexity" evidence="1">
    <location>
        <begin position="73"/>
        <end position="108"/>
    </location>
</feature>
<feature type="signal peptide" evidence="2">
    <location>
        <begin position="1"/>
        <end position="16"/>
    </location>
</feature>
<accession>A0ABY7H0T6</accession>
<dbReference type="Pfam" id="PF00188">
    <property type="entry name" value="CAP"/>
    <property type="match status" value="1"/>
</dbReference>
<feature type="compositionally biased region" description="Low complexity" evidence="1">
    <location>
        <begin position="51"/>
        <end position="66"/>
    </location>
</feature>
<evidence type="ECO:0000256" key="2">
    <source>
        <dbReference type="SAM" id="SignalP"/>
    </source>
</evidence>
<dbReference type="EMBL" id="CP114040">
    <property type="protein sequence ID" value="WAS92793.1"/>
    <property type="molecule type" value="Genomic_DNA"/>
</dbReference>
<name>A0ABY7H0T6_9BACT</name>
<dbReference type="Proteomes" id="UP001164459">
    <property type="component" value="Chromosome"/>
</dbReference>
<gene>
    <name evidence="4" type="ORF">O0S08_42000</name>
</gene>
<evidence type="ECO:0000259" key="3">
    <source>
        <dbReference type="Pfam" id="PF00188"/>
    </source>
</evidence>
<feature type="region of interest" description="Disordered" evidence="1">
    <location>
        <begin position="29"/>
        <end position="115"/>
    </location>
</feature>
<reference evidence="4" key="1">
    <citation type="submission" date="2022-11" db="EMBL/GenBank/DDBJ databases">
        <title>Minimal conservation of predation-associated metabolite biosynthetic gene clusters underscores biosynthetic potential of Myxococcota including descriptions for ten novel species: Archangium lansinium sp. nov., Myxococcus landrumus sp. nov., Nannocystis bai.</title>
        <authorList>
            <person name="Ahearne A."/>
            <person name="Stevens C."/>
            <person name="Dowd S."/>
        </authorList>
    </citation>
    <scope>NUCLEOTIDE SEQUENCE</scope>
    <source>
        <strain evidence="4">Fl3</strain>
    </source>
</reference>
<keyword evidence="2" id="KW-0732">Signal</keyword>
<proteinExistence type="predicted"/>
<sequence length="238" mass="24158">MRTLVSLALLAPLCLAACSDSKDPLDGLTAVPSTDGGTDGGTDDTDGTGGVATTSDDAGTTTEVGPGDPPDPTGTSATTTGADPSAGPTSDPSGGPTSDPSSATSTTDDPGDPYEQARQLCVDTINMYRGTLGLPPYQRWADAEGCSDAEAAADGQSGTPHGAFGMCGEFAQNECPGWPSPAEQSLPGCLEQMWAEGPGEDFQMHGHYINMSSEQYTMVACGFADAGGGDLWMVQNFK</sequence>
<evidence type="ECO:0000313" key="5">
    <source>
        <dbReference type="Proteomes" id="UP001164459"/>
    </source>
</evidence>
<evidence type="ECO:0000313" key="4">
    <source>
        <dbReference type="EMBL" id="WAS92793.1"/>
    </source>
</evidence>
<organism evidence="4 5">
    <name type="scientific">Nannocystis punicea</name>
    <dbReference type="NCBI Taxonomy" id="2995304"/>
    <lineage>
        <taxon>Bacteria</taxon>
        <taxon>Pseudomonadati</taxon>
        <taxon>Myxococcota</taxon>
        <taxon>Polyangia</taxon>
        <taxon>Nannocystales</taxon>
        <taxon>Nannocystaceae</taxon>
        <taxon>Nannocystis</taxon>
    </lineage>
</organism>
<keyword evidence="5" id="KW-1185">Reference proteome</keyword>
<dbReference type="InterPro" id="IPR014044">
    <property type="entry name" value="CAP_dom"/>
</dbReference>
<feature type="chain" id="PRO_5045111434" description="SCP domain-containing protein" evidence="2">
    <location>
        <begin position="17"/>
        <end position="238"/>
    </location>
</feature>